<gene>
    <name evidence="1" type="ORF">BDM02DRAFT_3114863</name>
</gene>
<evidence type="ECO:0000313" key="1">
    <source>
        <dbReference type="EMBL" id="KAF9648850.1"/>
    </source>
</evidence>
<organism evidence="1 2">
    <name type="scientific">Thelephora ganbajun</name>
    <name type="common">Ganba fungus</name>
    <dbReference type="NCBI Taxonomy" id="370292"/>
    <lineage>
        <taxon>Eukaryota</taxon>
        <taxon>Fungi</taxon>
        <taxon>Dikarya</taxon>
        <taxon>Basidiomycota</taxon>
        <taxon>Agaricomycotina</taxon>
        <taxon>Agaricomycetes</taxon>
        <taxon>Thelephorales</taxon>
        <taxon>Thelephoraceae</taxon>
        <taxon>Thelephora</taxon>
    </lineage>
</organism>
<evidence type="ECO:0000313" key="2">
    <source>
        <dbReference type="Proteomes" id="UP000886501"/>
    </source>
</evidence>
<comment type="caution">
    <text evidence="1">The sequence shown here is derived from an EMBL/GenBank/DDBJ whole genome shotgun (WGS) entry which is preliminary data.</text>
</comment>
<reference evidence="1" key="2">
    <citation type="journal article" date="2020" name="Nat. Commun.">
        <title>Large-scale genome sequencing of mycorrhizal fungi provides insights into the early evolution of symbiotic traits.</title>
        <authorList>
            <person name="Miyauchi S."/>
            <person name="Kiss E."/>
            <person name="Kuo A."/>
            <person name="Drula E."/>
            <person name="Kohler A."/>
            <person name="Sanchez-Garcia M."/>
            <person name="Morin E."/>
            <person name="Andreopoulos B."/>
            <person name="Barry K.W."/>
            <person name="Bonito G."/>
            <person name="Buee M."/>
            <person name="Carver A."/>
            <person name="Chen C."/>
            <person name="Cichocki N."/>
            <person name="Clum A."/>
            <person name="Culley D."/>
            <person name="Crous P.W."/>
            <person name="Fauchery L."/>
            <person name="Girlanda M."/>
            <person name="Hayes R.D."/>
            <person name="Keri Z."/>
            <person name="LaButti K."/>
            <person name="Lipzen A."/>
            <person name="Lombard V."/>
            <person name="Magnuson J."/>
            <person name="Maillard F."/>
            <person name="Murat C."/>
            <person name="Nolan M."/>
            <person name="Ohm R.A."/>
            <person name="Pangilinan J."/>
            <person name="Pereira M.F."/>
            <person name="Perotto S."/>
            <person name="Peter M."/>
            <person name="Pfister S."/>
            <person name="Riley R."/>
            <person name="Sitrit Y."/>
            <person name="Stielow J.B."/>
            <person name="Szollosi G."/>
            <person name="Zifcakova L."/>
            <person name="Stursova M."/>
            <person name="Spatafora J.W."/>
            <person name="Tedersoo L."/>
            <person name="Vaario L.M."/>
            <person name="Yamada A."/>
            <person name="Yan M."/>
            <person name="Wang P."/>
            <person name="Xu J."/>
            <person name="Bruns T."/>
            <person name="Baldrian P."/>
            <person name="Vilgalys R."/>
            <person name="Dunand C."/>
            <person name="Henrissat B."/>
            <person name="Grigoriev I.V."/>
            <person name="Hibbett D."/>
            <person name="Nagy L.G."/>
            <person name="Martin F.M."/>
        </authorList>
    </citation>
    <scope>NUCLEOTIDE SEQUENCE</scope>
    <source>
        <strain evidence="1">P2</strain>
    </source>
</reference>
<name>A0ACB6ZGF9_THEGA</name>
<keyword evidence="2" id="KW-1185">Reference proteome</keyword>
<sequence length="217" mass="24269">MDVAPSTTPTSSDFAVARYRSTTITSIVAAGSVIVTLFYLAGLYLVAHRWARDDTSLNKYSSVRLQRSAPFVYLLLVLTSIIEISVSTWILVQYAYNHNYPSEAAETGIKFILFSGCWTTLVSGSYLLLFLHPKLSRTPITSIGVQGIWICLTWILWIVAVAYLNVVLPFITVYSRCTLVYCGQLKALFAISVVQTIFFALAMFVIAWLAWQRVQGK</sequence>
<protein>
    <submittedName>
        <fullName evidence="1">Uncharacterized protein</fullName>
    </submittedName>
</protein>
<dbReference type="EMBL" id="MU118007">
    <property type="protein sequence ID" value="KAF9648850.1"/>
    <property type="molecule type" value="Genomic_DNA"/>
</dbReference>
<proteinExistence type="predicted"/>
<reference evidence="1" key="1">
    <citation type="submission" date="2019-10" db="EMBL/GenBank/DDBJ databases">
        <authorList>
            <consortium name="DOE Joint Genome Institute"/>
            <person name="Kuo A."/>
            <person name="Miyauchi S."/>
            <person name="Kiss E."/>
            <person name="Drula E."/>
            <person name="Kohler A."/>
            <person name="Sanchez-Garcia M."/>
            <person name="Andreopoulos B."/>
            <person name="Barry K.W."/>
            <person name="Bonito G."/>
            <person name="Buee M."/>
            <person name="Carver A."/>
            <person name="Chen C."/>
            <person name="Cichocki N."/>
            <person name="Clum A."/>
            <person name="Culley D."/>
            <person name="Crous P.W."/>
            <person name="Fauchery L."/>
            <person name="Girlanda M."/>
            <person name="Hayes R."/>
            <person name="Keri Z."/>
            <person name="Labutti K."/>
            <person name="Lipzen A."/>
            <person name="Lombard V."/>
            <person name="Magnuson J."/>
            <person name="Maillard F."/>
            <person name="Morin E."/>
            <person name="Murat C."/>
            <person name="Nolan M."/>
            <person name="Ohm R."/>
            <person name="Pangilinan J."/>
            <person name="Pereira M."/>
            <person name="Perotto S."/>
            <person name="Peter M."/>
            <person name="Riley R."/>
            <person name="Sitrit Y."/>
            <person name="Stielow B."/>
            <person name="Szollosi G."/>
            <person name="Zifcakova L."/>
            <person name="Stursova M."/>
            <person name="Spatafora J.W."/>
            <person name="Tedersoo L."/>
            <person name="Vaario L.-M."/>
            <person name="Yamada A."/>
            <person name="Yan M."/>
            <person name="Wang P."/>
            <person name="Xu J."/>
            <person name="Bruns T."/>
            <person name="Baldrian P."/>
            <person name="Vilgalys R."/>
            <person name="Henrissat B."/>
            <person name="Grigoriev I.V."/>
            <person name="Hibbett D."/>
            <person name="Nagy L.G."/>
            <person name="Martin F.M."/>
        </authorList>
    </citation>
    <scope>NUCLEOTIDE SEQUENCE</scope>
    <source>
        <strain evidence="1">P2</strain>
    </source>
</reference>
<dbReference type="Proteomes" id="UP000886501">
    <property type="component" value="Unassembled WGS sequence"/>
</dbReference>
<accession>A0ACB6ZGF9</accession>